<evidence type="ECO:0000313" key="2">
    <source>
        <dbReference type="EMBL" id="OYQ45980.1"/>
    </source>
</evidence>
<name>A0A255ZYW2_9FLAO</name>
<proteinExistence type="predicted"/>
<keyword evidence="3" id="KW-1185">Reference proteome</keyword>
<protein>
    <submittedName>
        <fullName evidence="2">Uncharacterized protein</fullName>
    </submittedName>
</protein>
<comment type="caution">
    <text evidence="2">The sequence shown here is derived from an EMBL/GenBank/DDBJ whole genome shotgun (WGS) entry which is preliminary data.</text>
</comment>
<dbReference type="AlphaFoldDB" id="A0A255ZYW2"/>
<feature type="region of interest" description="Disordered" evidence="1">
    <location>
        <begin position="47"/>
        <end position="69"/>
    </location>
</feature>
<evidence type="ECO:0000313" key="3">
    <source>
        <dbReference type="Proteomes" id="UP000216035"/>
    </source>
</evidence>
<organism evidence="2 3">
    <name type="scientific">Flavobacterium aurantiibacter</name>
    <dbReference type="NCBI Taxonomy" id="2023067"/>
    <lineage>
        <taxon>Bacteria</taxon>
        <taxon>Pseudomonadati</taxon>
        <taxon>Bacteroidota</taxon>
        <taxon>Flavobacteriia</taxon>
        <taxon>Flavobacteriales</taxon>
        <taxon>Flavobacteriaceae</taxon>
        <taxon>Flavobacterium</taxon>
    </lineage>
</organism>
<gene>
    <name evidence="2" type="ORF">CHX27_05300</name>
</gene>
<sequence>MYQRVKVKFFANAHTFIGRKSLNGSFLAPIGRKARLLSGDFLRLYGGDQRKPTGKPLKNGGEKADLEGKREELQENKIKPQPFYRMGFI</sequence>
<feature type="compositionally biased region" description="Basic and acidic residues" evidence="1">
    <location>
        <begin position="60"/>
        <end position="69"/>
    </location>
</feature>
<reference evidence="2 3" key="1">
    <citation type="submission" date="2017-07" db="EMBL/GenBank/DDBJ databases">
        <title>Flavobacterium cyanobacteriorum sp. nov., isolated from cyanobacterial aggregates in a eutrophic lake.</title>
        <authorList>
            <person name="Cai H."/>
        </authorList>
    </citation>
    <scope>NUCLEOTIDE SEQUENCE [LARGE SCALE GENOMIC DNA]</scope>
    <source>
        <strain evidence="2 3">TH167</strain>
    </source>
</reference>
<accession>A0A255ZYW2</accession>
<dbReference type="Proteomes" id="UP000216035">
    <property type="component" value="Unassembled WGS sequence"/>
</dbReference>
<dbReference type="EMBL" id="NOXX01000174">
    <property type="protein sequence ID" value="OYQ45980.1"/>
    <property type="molecule type" value="Genomic_DNA"/>
</dbReference>
<evidence type="ECO:0000256" key="1">
    <source>
        <dbReference type="SAM" id="MobiDB-lite"/>
    </source>
</evidence>